<name>A0A6N2ZD95_9FIRM</name>
<evidence type="ECO:0000313" key="3">
    <source>
        <dbReference type="EMBL" id="VYT77161.1"/>
    </source>
</evidence>
<sequence>MRKKDFYKRNKSLILISVIFILFIVVGSCINKIDSSNLEDMSSQIGEIKSYYNGNISIKDFTITNIKEYIRYLGSIGIFTLLFFTFPISIIVFIVKAISIGYTINTSVLLLGLSSFKMCIIVLLKNIVIIPMSIILIELAISYIKNVYKQLKKKRQDSIVALGKEFVLNLVIIMCASIILQTVLNIISISIIQFLAR</sequence>
<proteinExistence type="predicted"/>
<evidence type="ECO:0000256" key="1">
    <source>
        <dbReference type="SAM" id="Phobius"/>
    </source>
</evidence>
<feature type="transmembrane region" description="Helical" evidence="1">
    <location>
        <begin position="129"/>
        <end position="148"/>
    </location>
</feature>
<dbReference type="EMBL" id="JAJBMB010000001">
    <property type="protein sequence ID" value="MCB5444775.1"/>
    <property type="molecule type" value="Genomic_DNA"/>
</dbReference>
<keyword evidence="4" id="KW-1185">Reference proteome</keyword>
<feature type="transmembrane region" description="Helical" evidence="1">
    <location>
        <begin position="12"/>
        <end position="33"/>
    </location>
</feature>
<dbReference type="RefSeq" id="WP_007287332.1">
    <property type="nucleotide sequence ID" value="NZ_BAABXU010000001.1"/>
</dbReference>
<keyword evidence="1" id="KW-1133">Transmembrane helix</keyword>
<evidence type="ECO:0000313" key="4">
    <source>
        <dbReference type="Proteomes" id="UP001299409"/>
    </source>
</evidence>
<keyword evidence="1" id="KW-0812">Transmembrane</keyword>
<dbReference type="AlphaFoldDB" id="A0A6N2ZD95"/>
<accession>A0A6N2ZD95</accession>
<feature type="transmembrane region" description="Helical" evidence="1">
    <location>
        <begin position="102"/>
        <end position="123"/>
    </location>
</feature>
<gene>
    <name evidence="3" type="primary">spoIIM</name>
    <name evidence="3" type="ORF">IBLFYP30_00042</name>
    <name evidence="2" type="ORF">LIP50_01010</name>
</gene>
<feature type="transmembrane region" description="Helical" evidence="1">
    <location>
        <begin position="168"/>
        <end position="196"/>
    </location>
</feature>
<organism evidence="3">
    <name type="scientific">Intestinibacter bartlettii</name>
    <dbReference type="NCBI Taxonomy" id="261299"/>
    <lineage>
        <taxon>Bacteria</taxon>
        <taxon>Bacillati</taxon>
        <taxon>Bacillota</taxon>
        <taxon>Clostridia</taxon>
        <taxon>Peptostreptococcales</taxon>
        <taxon>Peptostreptococcaceae</taxon>
        <taxon>Intestinibacter</taxon>
    </lineage>
</organism>
<evidence type="ECO:0000313" key="2">
    <source>
        <dbReference type="EMBL" id="MCB5444775.1"/>
    </source>
</evidence>
<dbReference type="GeneID" id="89564744"/>
<dbReference type="EMBL" id="CACRUE010000012">
    <property type="protein sequence ID" value="VYT77161.1"/>
    <property type="molecule type" value="Genomic_DNA"/>
</dbReference>
<reference evidence="3" key="1">
    <citation type="submission" date="2019-11" db="EMBL/GenBank/DDBJ databases">
        <authorList>
            <person name="Feng L."/>
        </authorList>
    </citation>
    <scope>NUCLEOTIDE SEQUENCE</scope>
    <source>
        <strain evidence="3">IbartlettiiLFYP30</strain>
    </source>
</reference>
<dbReference type="PROSITE" id="PS51257">
    <property type="entry name" value="PROKAR_LIPOPROTEIN"/>
    <property type="match status" value="1"/>
</dbReference>
<keyword evidence="1" id="KW-0472">Membrane</keyword>
<protein>
    <submittedName>
        <fullName evidence="3">Stage II sporulation protein M</fullName>
    </submittedName>
</protein>
<feature type="transmembrane region" description="Helical" evidence="1">
    <location>
        <begin position="69"/>
        <end position="95"/>
    </location>
</feature>
<dbReference type="Proteomes" id="UP001299409">
    <property type="component" value="Unassembled WGS sequence"/>
</dbReference>
<reference evidence="2 4" key="2">
    <citation type="submission" date="2021-10" db="EMBL/GenBank/DDBJ databases">
        <title>Collection of gut derived symbiotic bacterial strains cultured from healthy donors.</title>
        <authorList>
            <person name="Lin H."/>
            <person name="Littmann E."/>
            <person name="Claire K."/>
            <person name="Pamer E."/>
        </authorList>
    </citation>
    <scope>NUCLEOTIDE SEQUENCE [LARGE SCALE GENOMIC DNA]</scope>
    <source>
        <strain evidence="2 4">MSK.17.68</strain>
    </source>
</reference>